<reference evidence="2 3" key="1">
    <citation type="journal article" date="2024" name="Nat. Commun.">
        <title>Phylogenomics reveals the evolutionary origins of lichenization in chlorophyte algae.</title>
        <authorList>
            <person name="Puginier C."/>
            <person name="Libourel C."/>
            <person name="Otte J."/>
            <person name="Skaloud P."/>
            <person name="Haon M."/>
            <person name="Grisel S."/>
            <person name="Petersen M."/>
            <person name="Berrin J.G."/>
            <person name="Delaux P.M."/>
            <person name="Dal Grande F."/>
            <person name="Keller J."/>
        </authorList>
    </citation>
    <scope>NUCLEOTIDE SEQUENCE [LARGE SCALE GENOMIC DNA]</scope>
    <source>
        <strain evidence="2 3">SAG 2043</strain>
    </source>
</reference>
<protein>
    <recommendedName>
        <fullName evidence="4">Antitoxin</fullName>
    </recommendedName>
</protein>
<evidence type="ECO:0008006" key="4">
    <source>
        <dbReference type="Google" id="ProtNLM"/>
    </source>
</evidence>
<name>A0AAW1PPW3_9CHLO</name>
<evidence type="ECO:0000313" key="2">
    <source>
        <dbReference type="EMBL" id="KAK9810042.1"/>
    </source>
</evidence>
<sequence length="83" mass="8504">MNFLKSKVEGFKDAETGKSGQAGLTEQAKQTYAAYKSDAADGKTDYAALAKGAVKDFGGAQPGKIGEAEHKVDAAAAPTKPAQ</sequence>
<evidence type="ECO:0000256" key="1">
    <source>
        <dbReference type="SAM" id="MobiDB-lite"/>
    </source>
</evidence>
<accession>A0AAW1PPW3</accession>
<organism evidence="2 3">
    <name type="scientific">[Myrmecia] bisecta</name>
    <dbReference type="NCBI Taxonomy" id="41462"/>
    <lineage>
        <taxon>Eukaryota</taxon>
        <taxon>Viridiplantae</taxon>
        <taxon>Chlorophyta</taxon>
        <taxon>core chlorophytes</taxon>
        <taxon>Trebouxiophyceae</taxon>
        <taxon>Trebouxiales</taxon>
        <taxon>Trebouxiaceae</taxon>
        <taxon>Myrmecia</taxon>
    </lineage>
</organism>
<dbReference type="AlphaFoldDB" id="A0AAW1PPW3"/>
<evidence type="ECO:0000313" key="3">
    <source>
        <dbReference type="Proteomes" id="UP001489004"/>
    </source>
</evidence>
<dbReference type="Proteomes" id="UP001489004">
    <property type="component" value="Unassembled WGS sequence"/>
</dbReference>
<gene>
    <name evidence="2" type="ORF">WJX72_003886</name>
</gene>
<feature type="region of interest" description="Disordered" evidence="1">
    <location>
        <begin position="1"/>
        <end position="25"/>
    </location>
</feature>
<dbReference type="EMBL" id="JALJOR010000010">
    <property type="protein sequence ID" value="KAK9810042.1"/>
    <property type="molecule type" value="Genomic_DNA"/>
</dbReference>
<comment type="caution">
    <text evidence="2">The sequence shown here is derived from an EMBL/GenBank/DDBJ whole genome shotgun (WGS) entry which is preliminary data.</text>
</comment>
<keyword evidence="3" id="KW-1185">Reference proteome</keyword>
<feature type="region of interest" description="Disordered" evidence="1">
    <location>
        <begin position="59"/>
        <end position="83"/>
    </location>
</feature>
<proteinExistence type="predicted"/>
<feature type="compositionally biased region" description="Basic and acidic residues" evidence="1">
    <location>
        <begin position="1"/>
        <end position="16"/>
    </location>
</feature>